<name>A0ABU9K6L0_9BACI</name>
<sequence length="135" mass="15579">MIQLLPFFNYWGRLMEEGLLIVRIGIGDVLILKLHSGLKEEVMNSKALVNLIVFVINGLFLTVLALFAVWGFSSVILFYFWLSIGIISAFWFAFHYGKFSNRKEFIYRSLLYGAFTYAILIVVSVIQEIIHIFSN</sequence>
<feature type="transmembrane region" description="Helical" evidence="1">
    <location>
        <begin position="48"/>
        <end position="70"/>
    </location>
</feature>
<keyword evidence="1" id="KW-1133">Transmembrane helix</keyword>
<reference evidence="2 3" key="1">
    <citation type="submission" date="2024-04" db="EMBL/GenBank/DDBJ databases">
        <title>Bacillus oryzaecorticis sp. nov., a moderately halophilic bacterium isolated from rice husks.</title>
        <authorList>
            <person name="Zhu H.-S."/>
        </authorList>
    </citation>
    <scope>NUCLEOTIDE SEQUENCE [LARGE SCALE GENOMIC DNA]</scope>
    <source>
        <strain evidence="2 3">ZC255</strain>
    </source>
</reference>
<keyword evidence="1" id="KW-0812">Transmembrane</keyword>
<protein>
    <submittedName>
        <fullName evidence="2">Uncharacterized protein</fullName>
    </submittedName>
</protein>
<evidence type="ECO:0000313" key="2">
    <source>
        <dbReference type="EMBL" id="MEL3971075.1"/>
    </source>
</evidence>
<dbReference type="Proteomes" id="UP001389717">
    <property type="component" value="Unassembled WGS sequence"/>
</dbReference>
<evidence type="ECO:0000313" key="3">
    <source>
        <dbReference type="Proteomes" id="UP001389717"/>
    </source>
</evidence>
<keyword evidence="1" id="KW-0472">Membrane</keyword>
<accession>A0ABU9K6L0</accession>
<comment type="caution">
    <text evidence="2">The sequence shown here is derived from an EMBL/GenBank/DDBJ whole genome shotgun (WGS) entry which is preliminary data.</text>
</comment>
<gene>
    <name evidence="2" type="ORF">AAEO50_02190</name>
</gene>
<dbReference type="EMBL" id="JBBYAF010000003">
    <property type="protein sequence ID" value="MEL3971075.1"/>
    <property type="molecule type" value="Genomic_DNA"/>
</dbReference>
<feature type="transmembrane region" description="Helical" evidence="1">
    <location>
        <begin position="76"/>
        <end position="97"/>
    </location>
</feature>
<organism evidence="2 3">
    <name type="scientific">Rossellomorea oryzaecorticis</name>
    <dbReference type="NCBI Taxonomy" id="1396505"/>
    <lineage>
        <taxon>Bacteria</taxon>
        <taxon>Bacillati</taxon>
        <taxon>Bacillota</taxon>
        <taxon>Bacilli</taxon>
        <taxon>Bacillales</taxon>
        <taxon>Bacillaceae</taxon>
        <taxon>Rossellomorea</taxon>
    </lineage>
</organism>
<evidence type="ECO:0000256" key="1">
    <source>
        <dbReference type="SAM" id="Phobius"/>
    </source>
</evidence>
<keyword evidence="3" id="KW-1185">Reference proteome</keyword>
<feature type="transmembrane region" description="Helical" evidence="1">
    <location>
        <begin position="109"/>
        <end position="133"/>
    </location>
</feature>
<proteinExistence type="predicted"/>